<gene>
    <name evidence="2" type="ORF">METZ01_LOCUS392918</name>
</gene>
<dbReference type="AlphaFoldDB" id="A0A382V0P4"/>
<evidence type="ECO:0000313" key="2">
    <source>
        <dbReference type="EMBL" id="SVD40064.1"/>
    </source>
</evidence>
<protein>
    <recommendedName>
        <fullName evidence="1">Sulphur oxidation protein SoxZ domain-containing protein</fullName>
    </recommendedName>
</protein>
<dbReference type="InterPro" id="IPR030995">
    <property type="entry name" value="SoxZ"/>
</dbReference>
<proteinExistence type="predicted"/>
<sequence length="102" mass="11436">MSTIKIKAKENNGSVTVRTLVKHPMETGQRKNKKTGEKIPAHFIQEVTCKANGEEIINVYWGPAVSKNPYLTFVYEGSKGDKIELSWLDNQGNRDSNKATVK</sequence>
<dbReference type="InterPro" id="IPR014756">
    <property type="entry name" value="Ig_E-set"/>
</dbReference>
<dbReference type="InterPro" id="IPR013783">
    <property type="entry name" value="Ig-like_fold"/>
</dbReference>
<reference evidence="2" key="1">
    <citation type="submission" date="2018-05" db="EMBL/GenBank/DDBJ databases">
        <authorList>
            <person name="Lanie J.A."/>
            <person name="Ng W.-L."/>
            <person name="Kazmierczak K.M."/>
            <person name="Andrzejewski T.M."/>
            <person name="Davidsen T.M."/>
            <person name="Wayne K.J."/>
            <person name="Tettelin H."/>
            <person name="Glass J.I."/>
            <person name="Rusch D."/>
            <person name="Podicherti R."/>
            <person name="Tsui H.-C.T."/>
            <person name="Winkler M.E."/>
        </authorList>
    </citation>
    <scope>NUCLEOTIDE SEQUENCE</scope>
</reference>
<organism evidence="2">
    <name type="scientific">marine metagenome</name>
    <dbReference type="NCBI Taxonomy" id="408172"/>
    <lineage>
        <taxon>unclassified sequences</taxon>
        <taxon>metagenomes</taxon>
        <taxon>ecological metagenomes</taxon>
    </lineage>
</organism>
<dbReference type="Pfam" id="PF08770">
    <property type="entry name" value="SoxZ"/>
    <property type="match status" value="1"/>
</dbReference>
<dbReference type="EMBL" id="UINC01148271">
    <property type="protein sequence ID" value="SVD40064.1"/>
    <property type="molecule type" value="Genomic_DNA"/>
</dbReference>
<accession>A0A382V0P4</accession>
<feature type="domain" description="Sulphur oxidation protein SoxZ" evidence="1">
    <location>
        <begin position="6"/>
        <end position="99"/>
    </location>
</feature>
<dbReference type="SUPFAM" id="SSF81296">
    <property type="entry name" value="E set domains"/>
    <property type="match status" value="1"/>
</dbReference>
<dbReference type="InterPro" id="IPR014880">
    <property type="entry name" value="SoxZ_dom"/>
</dbReference>
<name>A0A382V0P4_9ZZZZ</name>
<dbReference type="NCBIfam" id="TIGR04490">
    <property type="entry name" value="SoxZ_true"/>
    <property type="match status" value="1"/>
</dbReference>
<evidence type="ECO:0000259" key="1">
    <source>
        <dbReference type="Pfam" id="PF08770"/>
    </source>
</evidence>
<dbReference type="Gene3D" id="2.60.40.10">
    <property type="entry name" value="Immunoglobulins"/>
    <property type="match status" value="1"/>
</dbReference>